<dbReference type="PANTHER" id="PTHR34584:SF1">
    <property type="entry name" value="NA(+)_H(+) ANTIPORTER SUBUNIT E1"/>
    <property type="match status" value="1"/>
</dbReference>
<accession>A0A554X6B0</accession>
<keyword evidence="3" id="KW-1003">Cell membrane</keyword>
<feature type="transmembrane region" description="Helical" evidence="7">
    <location>
        <begin position="77"/>
        <end position="99"/>
    </location>
</feature>
<dbReference type="RefSeq" id="WP_052231440.1">
    <property type="nucleotide sequence ID" value="NZ_CP083911.1"/>
</dbReference>
<evidence type="ECO:0000256" key="3">
    <source>
        <dbReference type="ARBA" id="ARBA00022475"/>
    </source>
</evidence>
<comment type="similarity">
    <text evidence="2">Belongs to the CPA3 antiporters (TC 2.A.63) subunit E family.</text>
</comment>
<comment type="caution">
    <text evidence="8">The sequence shown here is derived from an EMBL/GenBank/DDBJ whole genome shotgun (WGS) entry which is preliminary data.</text>
</comment>
<dbReference type="AlphaFoldDB" id="A0A554X6B0"/>
<evidence type="ECO:0000256" key="4">
    <source>
        <dbReference type="ARBA" id="ARBA00022692"/>
    </source>
</evidence>
<evidence type="ECO:0000256" key="5">
    <source>
        <dbReference type="ARBA" id="ARBA00022989"/>
    </source>
</evidence>
<dbReference type="GO" id="GO:0005886">
    <property type="term" value="C:plasma membrane"/>
    <property type="evidence" value="ECO:0007669"/>
    <property type="project" value="UniProtKB-SubCell"/>
</dbReference>
<evidence type="ECO:0000313" key="8">
    <source>
        <dbReference type="EMBL" id="TSE31369.1"/>
    </source>
</evidence>
<dbReference type="PANTHER" id="PTHR34584">
    <property type="entry name" value="NA(+)/H(+) ANTIPORTER SUBUNIT E1"/>
    <property type="match status" value="1"/>
</dbReference>
<evidence type="ECO:0000256" key="1">
    <source>
        <dbReference type="ARBA" id="ARBA00004651"/>
    </source>
</evidence>
<protein>
    <submittedName>
        <fullName evidence="8">Multicomponent Na+:H+ antiporter</fullName>
    </submittedName>
</protein>
<dbReference type="InterPro" id="IPR002758">
    <property type="entry name" value="Cation_antiport_E"/>
</dbReference>
<dbReference type="Pfam" id="PF01899">
    <property type="entry name" value="MNHE"/>
    <property type="match status" value="1"/>
</dbReference>
<dbReference type="STRING" id="307486.GCA_000807215_00773"/>
<organism evidence="8 9">
    <name type="scientific">Tepidimonas taiwanensis</name>
    <dbReference type="NCBI Taxonomy" id="307486"/>
    <lineage>
        <taxon>Bacteria</taxon>
        <taxon>Pseudomonadati</taxon>
        <taxon>Pseudomonadota</taxon>
        <taxon>Betaproteobacteria</taxon>
        <taxon>Burkholderiales</taxon>
        <taxon>Tepidimonas</taxon>
    </lineage>
</organism>
<keyword evidence="5 7" id="KW-1133">Transmembrane helix</keyword>
<name>A0A554X6B0_9BURK</name>
<evidence type="ECO:0000313" key="9">
    <source>
        <dbReference type="Proteomes" id="UP000317763"/>
    </source>
</evidence>
<keyword evidence="6 7" id="KW-0472">Membrane</keyword>
<dbReference type="EMBL" id="VJOM01000015">
    <property type="protein sequence ID" value="TSE31369.1"/>
    <property type="molecule type" value="Genomic_DNA"/>
</dbReference>
<dbReference type="GO" id="GO:0008324">
    <property type="term" value="F:monoatomic cation transmembrane transporter activity"/>
    <property type="evidence" value="ECO:0007669"/>
    <property type="project" value="InterPro"/>
</dbReference>
<dbReference type="NCBIfam" id="NF006518">
    <property type="entry name" value="PRK08965.1-2"/>
    <property type="match status" value="1"/>
</dbReference>
<proteinExistence type="inferred from homology"/>
<evidence type="ECO:0000256" key="2">
    <source>
        <dbReference type="ARBA" id="ARBA00006228"/>
    </source>
</evidence>
<feature type="transmembrane region" description="Helical" evidence="7">
    <location>
        <begin position="29"/>
        <end position="57"/>
    </location>
</feature>
<dbReference type="Proteomes" id="UP000317763">
    <property type="component" value="Unassembled WGS sequence"/>
</dbReference>
<gene>
    <name evidence="8" type="ORF">Ttaiw_01544</name>
</gene>
<evidence type="ECO:0000256" key="6">
    <source>
        <dbReference type="ARBA" id="ARBA00023136"/>
    </source>
</evidence>
<dbReference type="OrthoDB" id="9807187at2"/>
<dbReference type="PIRSF" id="PIRSF019239">
    <property type="entry name" value="MrpE"/>
    <property type="match status" value="1"/>
</dbReference>
<keyword evidence="9" id="KW-1185">Reference proteome</keyword>
<sequence length="194" mass="21126">MTPPLWQPVRPGTPPTGWRRWFPHPVLSLMLGAAWIVLVHSTAPAHVLTALILAWALPRALAPFLGDASRLHWPTAVRLLLTVLWDIVVANVTVARLTLGSMQRLRPAWLRVPLASAHPRVNALFASIITTTPGTVSAVIDEARGVIWVHALDAGDDPAAMIREMKSRYESPLLRIFQVDLGAQGAATTGEQAQ</sequence>
<keyword evidence="4 7" id="KW-0812">Transmembrane</keyword>
<evidence type="ECO:0000256" key="7">
    <source>
        <dbReference type="SAM" id="Phobius"/>
    </source>
</evidence>
<comment type="subcellular location">
    <subcellularLocation>
        <location evidence="1">Cell membrane</location>
        <topology evidence="1">Multi-pass membrane protein</topology>
    </subcellularLocation>
</comment>
<reference evidence="8 9" key="1">
    <citation type="submission" date="2019-07" db="EMBL/GenBank/DDBJ databases">
        <title>Tepidimonas taiwanensis I1-1 draft genome.</title>
        <authorList>
            <person name="Da Costa M.S."/>
            <person name="Froufe H.J.C."/>
            <person name="Egas C."/>
            <person name="Albuquerque L."/>
        </authorList>
    </citation>
    <scope>NUCLEOTIDE SEQUENCE [LARGE SCALE GENOMIC DNA]</scope>
    <source>
        <strain evidence="8 9">I1-1</strain>
    </source>
</reference>